<keyword evidence="3" id="KW-1185">Reference proteome</keyword>
<keyword evidence="1" id="KW-0812">Transmembrane</keyword>
<reference evidence="2 3" key="1">
    <citation type="submission" date="2020-01" db="EMBL/GenBank/DDBJ databases">
        <authorList>
            <consortium name="DOE Joint Genome Institute"/>
            <person name="Haridas S."/>
            <person name="Albert R."/>
            <person name="Binder M."/>
            <person name="Bloem J."/>
            <person name="Labutti K."/>
            <person name="Salamov A."/>
            <person name="Andreopoulos B."/>
            <person name="Baker S.E."/>
            <person name="Barry K."/>
            <person name="Bills G."/>
            <person name="Bluhm B.H."/>
            <person name="Cannon C."/>
            <person name="Castanera R."/>
            <person name="Culley D.E."/>
            <person name="Daum C."/>
            <person name="Ezra D."/>
            <person name="Gonzalez J.B."/>
            <person name="Henrissat B."/>
            <person name="Kuo A."/>
            <person name="Liang C."/>
            <person name="Lipzen A."/>
            <person name="Lutzoni F."/>
            <person name="Magnuson J."/>
            <person name="Mondo S."/>
            <person name="Nolan M."/>
            <person name="Ohm R."/>
            <person name="Pangilinan J."/>
            <person name="Park H.-J.H."/>
            <person name="Ramirez L."/>
            <person name="Alfaro M."/>
            <person name="Sun H."/>
            <person name="Tritt A."/>
            <person name="Yoshinaga Y."/>
            <person name="Zwiers L.-H.L."/>
            <person name="Turgeon B.G."/>
            <person name="Goodwin S.B."/>
            <person name="Spatafora J.W."/>
            <person name="Crous P.W."/>
            <person name="Grigoriev I.V."/>
        </authorList>
    </citation>
    <scope>NUCLEOTIDE SEQUENCE [LARGE SCALE GENOMIC DNA]</scope>
    <source>
        <strain evidence="2 3">CBS 611.86</strain>
    </source>
</reference>
<dbReference type="OrthoDB" id="10631779at2759"/>
<evidence type="ECO:0000313" key="3">
    <source>
        <dbReference type="Proteomes" id="UP000481861"/>
    </source>
</evidence>
<dbReference type="EMBL" id="JAADJZ010000010">
    <property type="protein sequence ID" value="KAF2872158.1"/>
    <property type="molecule type" value="Genomic_DNA"/>
</dbReference>
<name>A0A7C8M8S0_9PLEO</name>
<evidence type="ECO:0000256" key="1">
    <source>
        <dbReference type="SAM" id="Phobius"/>
    </source>
</evidence>
<dbReference type="Proteomes" id="UP000481861">
    <property type="component" value="Unassembled WGS sequence"/>
</dbReference>
<comment type="caution">
    <text evidence="2">The sequence shown here is derived from an EMBL/GenBank/DDBJ whole genome shotgun (WGS) entry which is preliminary data.</text>
</comment>
<keyword evidence="1" id="KW-0472">Membrane</keyword>
<evidence type="ECO:0000313" key="2">
    <source>
        <dbReference type="EMBL" id="KAF2872158.1"/>
    </source>
</evidence>
<organism evidence="2 3">
    <name type="scientific">Massariosphaeria phaeospora</name>
    <dbReference type="NCBI Taxonomy" id="100035"/>
    <lineage>
        <taxon>Eukaryota</taxon>
        <taxon>Fungi</taxon>
        <taxon>Dikarya</taxon>
        <taxon>Ascomycota</taxon>
        <taxon>Pezizomycotina</taxon>
        <taxon>Dothideomycetes</taxon>
        <taxon>Pleosporomycetidae</taxon>
        <taxon>Pleosporales</taxon>
        <taxon>Pleosporales incertae sedis</taxon>
        <taxon>Massariosphaeria</taxon>
    </lineage>
</organism>
<sequence length="230" mass="24796">MATNSLQLKPFASTAVVRPHGRTSVRGSVQTSIAAKVGTSSTGTRRSAMRTVTLSTTSQTFRPNATFVSSVTSSNSSTTPTFSLIPTASPTLQSIEVAEAAPPSTNMALPIAAIVGIVIGAIVFVLLKAGCMFYIGLRYRRWRARKHEATIESGVKQELDGFSVDSGSRDRRDRAVAVTEFRQELPGDFGAAVGELPDDEKFKHRVFLHELPDDKKDVVIVKEMAVDPKS</sequence>
<keyword evidence="1" id="KW-1133">Transmembrane helix</keyword>
<gene>
    <name evidence="2" type="ORF">BDV95DRAFT_606717</name>
</gene>
<proteinExistence type="predicted"/>
<feature type="transmembrane region" description="Helical" evidence="1">
    <location>
        <begin position="111"/>
        <end position="137"/>
    </location>
</feature>
<dbReference type="AlphaFoldDB" id="A0A7C8M8S0"/>
<protein>
    <submittedName>
        <fullName evidence="2">Uncharacterized protein</fullName>
    </submittedName>
</protein>
<accession>A0A7C8M8S0</accession>